<protein>
    <recommendedName>
        <fullName evidence="3">Transcriptional regulator TetR C-terminal Firmicutes type domain-containing protein</fullName>
    </recommendedName>
</protein>
<reference evidence="1 2" key="1">
    <citation type="journal article" date="2015" name="Genome Announc.">
        <title>Expanding the biotechnology potential of lactobacilli through comparative genomics of 213 strains and associated genera.</title>
        <authorList>
            <person name="Sun Z."/>
            <person name="Harris H.M."/>
            <person name="McCann A."/>
            <person name="Guo C."/>
            <person name="Argimon S."/>
            <person name="Zhang W."/>
            <person name="Yang X."/>
            <person name="Jeffery I.B."/>
            <person name="Cooney J.C."/>
            <person name="Kagawa T.F."/>
            <person name="Liu W."/>
            <person name="Song Y."/>
            <person name="Salvetti E."/>
            <person name="Wrobel A."/>
            <person name="Rasinkangas P."/>
            <person name="Parkhill J."/>
            <person name="Rea M.C."/>
            <person name="O'Sullivan O."/>
            <person name="Ritari J."/>
            <person name="Douillard F.P."/>
            <person name="Paul Ross R."/>
            <person name="Yang R."/>
            <person name="Briner A.E."/>
            <person name="Felis G.E."/>
            <person name="de Vos W.M."/>
            <person name="Barrangou R."/>
            <person name="Klaenhammer T.R."/>
            <person name="Caufield P.W."/>
            <person name="Cui Y."/>
            <person name="Zhang H."/>
            <person name="O'Toole P.W."/>
        </authorList>
    </citation>
    <scope>NUCLEOTIDE SEQUENCE [LARGE SCALE GENOMIC DNA]</scope>
    <source>
        <strain evidence="1 2">DSM 16230</strain>
    </source>
</reference>
<name>A0A0R1V0K3_9LACO</name>
<dbReference type="EMBL" id="AZFQ01000053">
    <property type="protein sequence ID" value="KRL97210.1"/>
    <property type="molecule type" value="Genomic_DNA"/>
</dbReference>
<comment type="caution">
    <text evidence="1">The sequence shown here is derived from an EMBL/GenBank/DDBJ whole genome shotgun (WGS) entry which is preliminary data.</text>
</comment>
<gene>
    <name evidence="1" type="ORF">FD50_GL001765</name>
</gene>
<evidence type="ECO:0000313" key="2">
    <source>
        <dbReference type="Proteomes" id="UP000051166"/>
    </source>
</evidence>
<accession>A0A0R1V0K3</accession>
<evidence type="ECO:0000313" key="1">
    <source>
        <dbReference type="EMBL" id="KRL97210.1"/>
    </source>
</evidence>
<dbReference type="Proteomes" id="UP000051166">
    <property type="component" value="Unassembled WGS sequence"/>
</dbReference>
<dbReference type="PATRIC" id="fig|1423801.4.peg.1804"/>
<dbReference type="STRING" id="1423801.FD50_GL001765"/>
<dbReference type="AlphaFoldDB" id="A0A0R1V0K3"/>
<organism evidence="1 2">
    <name type="scientific">Liquorilactobacillus satsumensis DSM 16230 = JCM 12392</name>
    <dbReference type="NCBI Taxonomy" id="1423801"/>
    <lineage>
        <taxon>Bacteria</taxon>
        <taxon>Bacillati</taxon>
        <taxon>Bacillota</taxon>
        <taxon>Bacilli</taxon>
        <taxon>Lactobacillales</taxon>
        <taxon>Lactobacillaceae</taxon>
        <taxon>Liquorilactobacillus</taxon>
    </lineage>
</organism>
<proteinExistence type="predicted"/>
<dbReference type="RefSeq" id="WP_054755879.1">
    <property type="nucleotide sequence ID" value="NZ_AZFQ01000053.1"/>
</dbReference>
<sequence length="111" mass="12411">MTANNLTCLPQLLQGYFNYFRKNPQIVAAITNAGVEGLVLKAQTEDLSACFEYFLKCGQQPSPYAVSYYSGAVFAVLILWNQQNYEKPVAEIVARLARIIGKELNEFKLIG</sequence>
<dbReference type="GeneID" id="98309007"/>
<keyword evidence="2" id="KW-1185">Reference proteome</keyword>
<evidence type="ECO:0008006" key="3">
    <source>
        <dbReference type="Google" id="ProtNLM"/>
    </source>
</evidence>
<dbReference type="OrthoDB" id="9810250at2"/>